<feature type="transmembrane region" description="Helical" evidence="6">
    <location>
        <begin position="151"/>
        <end position="172"/>
    </location>
</feature>
<protein>
    <recommendedName>
        <fullName evidence="7">MARVEL domain-containing protein</fullName>
    </recommendedName>
</protein>
<organism evidence="8 9">
    <name type="scientific">Pygocentrus nattereri</name>
    <name type="common">Red-bellied piranha</name>
    <dbReference type="NCBI Taxonomy" id="42514"/>
    <lineage>
        <taxon>Eukaryota</taxon>
        <taxon>Metazoa</taxon>
        <taxon>Chordata</taxon>
        <taxon>Craniata</taxon>
        <taxon>Vertebrata</taxon>
        <taxon>Euteleostomi</taxon>
        <taxon>Actinopterygii</taxon>
        <taxon>Neopterygii</taxon>
        <taxon>Teleostei</taxon>
        <taxon>Ostariophysi</taxon>
        <taxon>Characiformes</taxon>
        <taxon>Characoidei</taxon>
        <taxon>Pygocentrus</taxon>
    </lineage>
</organism>
<evidence type="ECO:0000256" key="6">
    <source>
        <dbReference type="SAM" id="Phobius"/>
    </source>
</evidence>
<evidence type="ECO:0000256" key="5">
    <source>
        <dbReference type="PROSITE-ProRule" id="PRU00581"/>
    </source>
</evidence>
<keyword evidence="4 5" id="KW-0472">Membrane</keyword>
<dbReference type="CTD" id="114569"/>
<dbReference type="STRING" id="42514.ENSPNAP00000026172"/>
<evidence type="ECO:0000259" key="7">
    <source>
        <dbReference type="PROSITE" id="PS51225"/>
    </source>
</evidence>
<reference evidence="8" key="2">
    <citation type="submission" date="2025-08" db="UniProtKB">
        <authorList>
            <consortium name="Ensembl"/>
        </authorList>
    </citation>
    <scope>IDENTIFICATION</scope>
</reference>
<dbReference type="OMA" id="TTVCYGC"/>
<dbReference type="RefSeq" id="XP_017556368.1">
    <property type="nucleotide sequence ID" value="XM_017700879.2"/>
</dbReference>
<dbReference type="GeneTree" id="ENSGT00940000159514"/>
<comment type="subcellular location">
    <subcellularLocation>
        <location evidence="1">Membrane</location>
        <topology evidence="1">Multi-pass membrane protein</topology>
    </subcellularLocation>
</comment>
<feature type="transmembrane region" description="Helical" evidence="6">
    <location>
        <begin position="28"/>
        <end position="48"/>
    </location>
</feature>
<feature type="transmembrane region" description="Helical" evidence="6">
    <location>
        <begin position="97"/>
        <end position="116"/>
    </location>
</feature>
<dbReference type="AlphaFoldDB" id="A0A3B4DP73"/>
<dbReference type="GO" id="GO:0019911">
    <property type="term" value="F:structural constituent of myelin sheath"/>
    <property type="evidence" value="ECO:0007669"/>
    <property type="project" value="TreeGrafter"/>
</dbReference>
<dbReference type="PRINTS" id="PR01884">
    <property type="entry name" value="MALPROTEIN"/>
</dbReference>
<name>A0A3B4DP73_PYGNA</name>
<dbReference type="GeneID" id="108429247"/>
<dbReference type="OrthoDB" id="8877859at2759"/>
<evidence type="ECO:0000256" key="2">
    <source>
        <dbReference type="ARBA" id="ARBA00022692"/>
    </source>
</evidence>
<dbReference type="GO" id="GO:0042552">
    <property type="term" value="P:myelination"/>
    <property type="evidence" value="ECO:0007669"/>
    <property type="project" value="TreeGrafter"/>
</dbReference>
<reference evidence="8" key="3">
    <citation type="submission" date="2025-09" db="UniProtKB">
        <authorList>
            <consortium name="Ensembl"/>
        </authorList>
    </citation>
    <scope>IDENTIFICATION</scope>
</reference>
<evidence type="ECO:0000313" key="8">
    <source>
        <dbReference type="Ensembl" id="ENSPNAP00000026172.1"/>
    </source>
</evidence>
<dbReference type="Pfam" id="PF01284">
    <property type="entry name" value="MARVEL"/>
    <property type="match status" value="1"/>
</dbReference>
<feature type="domain" description="MARVEL" evidence="7">
    <location>
        <begin position="25"/>
        <end position="176"/>
    </location>
</feature>
<dbReference type="PANTHER" id="PTHR22776:SF42">
    <property type="entry name" value="PROTEIN MAL2"/>
    <property type="match status" value="1"/>
</dbReference>
<dbReference type="PROSITE" id="PS51225">
    <property type="entry name" value="MARVEL"/>
    <property type="match status" value="1"/>
</dbReference>
<dbReference type="InterPro" id="IPR008253">
    <property type="entry name" value="Marvel"/>
</dbReference>
<dbReference type="InterPro" id="IPR050578">
    <property type="entry name" value="MARVEL-CKLF_proteins"/>
</dbReference>
<evidence type="ECO:0000256" key="4">
    <source>
        <dbReference type="ARBA" id="ARBA00023136"/>
    </source>
</evidence>
<keyword evidence="3 6" id="KW-1133">Transmembrane helix</keyword>
<dbReference type="InterPro" id="IPR013295">
    <property type="entry name" value="MAL"/>
</dbReference>
<keyword evidence="9" id="KW-1185">Reference proteome</keyword>
<dbReference type="PANTHER" id="PTHR22776">
    <property type="entry name" value="MARVEL-CONTAINING POTENTIAL LIPID RAFT-ASSOCIATED PROTEIN"/>
    <property type="match status" value="1"/>
</dbReference>
<reference evidence="8 9" key="1">
    <citation type="submission" date="2020-10" db="EMBL/GenBank/DDBJ databases">
        <title>Pygocentrus nattereri (red-bellied piranha) genome, fPygNat1, primary haplotype.</title>
        <authorList>
            <person name="Myers G."/>
            <person name="Meyer A."/>
            <person name="Karagic N."/>
            <person name="Pippel M."/>
            <person name="Winkler S."/>
            <person name="Tracey A."/>
            <person name="Wood J."/>
            <person name="Formenti G."/>
            <person name="Howe K."/>
            <person name="Fedrigo O."/>
            <person name="Jarvis E.D."/>
        </authorList>
    </citation>
    <scope>NUCLEOTIDE SEQUENCE [LARGE SCALE GENOMIC DNA]</scope>
</reference>
<proteinExistence type="predicted"/>
<evidence type="ECO:0000313" key="9">
    <source>
        <dbReference type="Proteomes" id="UP001501920"/>
    </source>
</evidence>
<gene>
    <name evidence="8" type="primary">MAL2</name>
</gene>
<dbReference type="Ensembl" id="ENSPNAT00000005806.2">
    <property type="protein sequence ID" value="ENSPNAP00000026172.1"/>
    <property type="gene ID" value="ENSPNAG00000011425.2"/>
</dbReference>
<evidence type="ECO:0000256" key="3">
    <source>
        <dbReference type="ARBA" id="ARBA00022989"/>
    </source>
</evidence>
<dbReference type="GO" id="GO:0016020">
    <property type="term" value="C:membrane"/>
    <property type="evidence" value="ECO:0007669"/>
    <property type="project" value="UniProtKB-SubCell"/>
</dbReference>
<accession>A0A3B4DP73</accession>
<sequence>MAEATNPDATSIPAPTISLPLGPDILRTYSGVLISMEIVFGGLVWILVASSNVPVPLLQGWVMFVSVTMFVCSSTYLALFLLGFADKINTDWNFMDMMYHFIALLFYFAAFVLEAATTSAYAGQVGNTTCISQPSTNIITFLDFRQYSINVVATIFTFIVTVCYGCSMFMGFKRWRK</sequence>
<dbReference type="Proteomes" id="UP001501920">
    <property type="component" value="Chromosome 3"/>
</dbReference>
<feature type="transmembrane region" description="Helical" evidence="6">
    <location>
        <begin position="60"/>
        <end position="85"/>
    </location>
</feature>
<keyword evidence="2 5" id="KW-0812">Transmembrane</keyword>
<evidence type="ECO:0000256" key="1">
    <source>
        <dbReference type="ARBA" id="ARBA00004141"/>
    </source>
</evidence>